<feature type="domain" description="Response regulatory" evidence="7">
    <location>
        <begin position="5"/>
        <end position="125"/>
    </location>
</feature>
<comment type="caution">
    <text evidence="8">The sequence shown here is derived from an EMBL/GenBank/DDBJ whole genome shotgun (WGS) entry which is preliminary data.</text>
</comment>
<dbReference type="PROSITE" id="PS50110">
    <property type="entry name" value="RESPONSE_REGULATORY"/>
    <property type="match status" value="1"/>
</dbReference>
<keyword evidence="9" id="KW-1185">Reference proteome</keyword>
<proteinExistence type="predicted"/>
<dbReference type="Pfam" id="PF00072">
    <property type="entry name" value="Response_reg"/>
    <property type="match status" value="1"/>
</dbReference>
<evidence type="ECO:0000259" key="6">
    <source>
        <dbReference type="PROSITE" id="PS50043"/>
    </source>
</evidence>
<evidence type="ECO:0000259" key="7">
    <source>
        <dbReference type="PROSITE" id="PS50110"/>
    </source>
</evidence>
<evidence type="ECO:0000256" key="2">
    <source>
        <dbReference type="ARBA" id="ARBA00023015"/>
    </source>
</evidence>
<dbReference type="InterPro" id="IPR000792">
    <property type="entry name" value="Tscrpt_reg_LuxR_C"/>
</dbReference>
<evidence type="ECO:0000256" key="5">
    <source>
        <dbReference type="PROSITE-ProRule" id="PRU00169"/>
    </source>
</evidence>
<dbReference type="CDD" id="cd17535">
    <property type="entry name" value="REC_NarL-like"/>
    <property type="match status" value="1"/>
</dbReference>
<evidence type="ECO:0000313" key="8">
    <source>
        <dbReference type="EMBL" id="MFD0780051.1"/>
    </source>
</evidence>
<dbReference type="Pfam" id="PF00196">
    <property type="entry name" value="GerE"/>
    <property type="match status" value="1"/>
</dbReference>
<dbReference type="InterPro" id="IPR001789">
    <property type="entry name" value="Sig_transdc_resp-reg_receiver"/>
</dbReference>
<evidence type="ECO:0000256" key="4">
    <source>
        <dbReference type="ARBA" id="ARBA00023163"/>
    </source>
</evidence>
<dbReference type="InterPro" id="IPR058245">
    <property type="entry name" value="NreC/VraR/RcsB-like_REC"/>
</dbReference>
<evidence type="ECO:0000313" key="9">
    <source>
        <dbReference type="Proteomes" id="UP001597042"/>
    </source>
</evidence>
<feature type="modified residue" description="4-aspartylphosphate" evidence="5">
    <location>
        <position position="56"/>
    </location>
</feature>
<dbReference type="Proteomes" id="UP001597042">
    <property type="component" value="Unassembled WGS sequence"/>
</dbReference>
<dbReference type="PANTHER" id="PTHR43214">
    <property type="entry name" value="TWO-COMPONENT RESPONSE REGULATOR"/>
    <property type="match status" value="1"/>
</dbReference>
<evidence type="ECO:0000256" key="1">
    <source>
        <dbReference type="ARBA" id="ARBA00022553"/>
    </source>
</evidence>
<dbReference type="EMBL" id="JBHTIM010000001">
    <property type="protein sequence ID" value="MFD0780051.1"/>
    <property type="molecule type" value="Genomic_DNA"/>
</dbReference>
<keyword evidence="1 5" id="KW-0597">Phosphoprotein</keyword>
<accession>A0ABW2ZN70</accession>
<dbReference type="PROSITE" id="PS50043">
    <property type="entry name" value="HTH_LUXR_2"/>
    <property type="match status" value="1"/>
</dbReference>
<dbReference type="InterPro" id="IPR039420">
    <property type="entry name" value="WalR-like"/>
</dbReference>
<dbReference type="PRINTS" id="PR00038">
    <property type="entry name" value="HTHLUXR"/>
</dbReference>
<dbReference type="PROSITE" id="PS00622">
    <property type="entry name" value="HTH_LUXR_1"/>
    <property type="match status" value="1"/>
</dbReference>
<feature type="domain" description="HTH luxR-type" evidence="6">
    <location>
        <begin position="153"/>
        <end position="218"/>
    </location>
</feature>
<protein>
    <submittedName>
        <fullName evidence="8">Response regulator</fullName>
    </submittedName>
</protein>
<organism evidence="8 9">
    <name type="scientific">Microbacterium koreense</name>
    <dbReference type="NCBI Taxonomy" id="323761"/>
    <lineage>
        <taxon>Bacteria</taxon>
        <taxon>Bacillati</taxon>
        <taxon>Actinomycetota</taxon>
        <taxon>Actinomycetes</taxon>
        <taxon>Micrococcales</taxon>
        <taxon>Microbacteriaceae</taxon>
        <taxon>Microbacterium</taxon>
    </lineage>
</organism>
<dbReference type="SUPFAM" id="SSF52172">
    <property type="entry name" value="CheY-like"/>
    <property type="match status" value="1"/>
</dbReference>
<dbReference type="SMART" id="SM00421">
    <property type="entry name" value="HTH_LUXR"/>
    <property type="match status" value="1"/>
</dbReference>
<keyword evidence="3" id="KW-0238">DNA-binding</keyword>
<name>A0ABW2ZN70_9MICO</name>
<sequence>MTGISVLVVDDQAMVRAGFAAILDAQPDMTVVGQAANGDEAVVASRRLHPDVIVMDVRMPVRNGIEATREILSADAAERPLPRVLILTTFDADEYVHEALAAGASGFLLKDASPDDLATAVRVIAEGDALLAPRITRRLLERFSAQRHPVNRHALRLAGLTDREREVLVLVGSGKSNAEIAEMLFIAEQTVKTHVSRIFTKLDLRDRVHAVIFAYDAGVVTPGD</sequence>
<dbReference type="InterPro" id="IPR011006">
    <property type="entry name" value="CheY-like_superfamily"/>
</dbReference>
<dbReference type="Gene3D" id="3.40.50.2300">
    <property type="match status" value="1"/>
</dbReference>
<dbReference type="CDD" id="cd06170">
    <property type="entry name" value="LuxR_C_like"/>
    <property type="match status" value="1"/>
</dbReference>
<dbReference type="PANTHER" id="PTHR43214:SF24">
    <property type="entry name" value="TRANSCRIPTIONAL REGULATORY PROTEIN NARL-RELATED"/>
    <property type="match status" value="1"/>
</dbReference>
<evidence type="ECO:0000256" key="3">
    <source>
        <dbReference type="ARBA" id="ARBA00023125"/>
    </source>
</evidence>
<dbReference type="RefSeq" id="WP_378751725.1">
    <property type="nucleotide sequence ID" value="NZ_JBHSSV010000006.1"/>
</dbReference>
<keyword evidence="2" id="KW-0805">Transcription regulation</keyword>
<keyword evidence="4" id="KW-0804">Transcription</keyword>
<gene>
    <name evidence="8" type="ORF">ACFQZV_01905</name>
</gene>
<dbReference type="SMART" id="SM00448">
    <property type="entry name" value="REC"/>
    <property type="match status" value="1"/>
</dbReference>
<reference evidence="9" key="1">
    <citation type="journal article" date="2019" name="Int. J. Syst. Evol. Microbiol.">
        <title>The Global Catalogue of Microorganisms (GCM) 10K type strain sequencing project: providing services to taxonomists for standard genome sequencing and annotation.</title>
        <authorList>
            <consortium name="The Broad Institute Genomics Platform"/>
            <consortium name="The Broad Institute Genome Sequencing Center for Infectious Disease"/>
            <person name="Wu L."/>
            <person name="Ma J."/>
        </authorList>
    </citation>
    <scope>NUCLEOTIDE SEQUENCE [LARGE SCALE GENOMIC DNA]</scope>
    <source>
        <strain evidence="9">CCUG 50754</strain>
    </source>
</reference>